<dbReference type="InterPro" id="IPR003964">
    <property type="entry name" value="Carb_kinase"/>
</dbReference>
<evidence type="ECO:0000256" key="2">
    <source>
        <dbReference type="ARBA" id="ARBA00022679"/>
    </source>
</evidence>
<dbReference type="EMBL" id="AGUD01000019">
    <property type="protein sequence ID" value="EHN12546.1"/>
    <property type="molecule type" value="Genomic_DNA"/>
</dbReference>
<dbReference type="SUPFAM" id="SSF53633">
    <property type="entry name" value="Carbamate kinase-like"/>
    <property type="match status" value="1"/>
</dbReference>
<evidence type="ECO:0000313" key="6">
    <source>
        <dbReference type="EMBL" id="EHN12546.1"/>
    </source>
</evidence>
<dbReference type="Gene3D" id="3.40.1160.10">
    <property type="entry name" value="Acetylglutamate kinase-like"/>
    <property type="match status" value="1"/>
</dbReference>
<dbReference type="GO" id="GO:0005829">
    <property type="term" value="C:cytosol"/>
    <property type="evidence" value="ECO:0007669"/>
    <property type="project" value="TreeGrafter"/>
</dbReference>
<protein>
    <recommendedName>
        <fullName evidence="4">Carbamate kinase</fullName>
    </recommendedName>
</protein>
<gene>
    <name evidence="6" type="ORF">PAI11_05690</name>
</gene>
<dbReference type="GO" id="GO:0019546">
    <property type="term" value="P:L-arginine deiminase pathway"/>
    <property type="evidence" value="ECO:0007669"/>
    <property type="project" value="TreeGrafter"/>
</dbReference>
<name>H0E1A7_9ACTN</name>
<dbReference type="RefSeq" id="WP_007570659.1">
    <property type="nucleotide sequence ID" value="NZ_AGUD01000019.1"/>
</dbReference>
<reference evidence="6 7" key="1">
    <citation type="journal article" date="2013" name="Biodegradation">
        <title>Quantitative proteomic analysis of ibuprofen-degrading Patulibacter sp. strain I11.</title>
        <authorList>
            <person name="Almeida B."/>
            <person name="Kjeldal H."/>
            <person name="Lolas I."/>
            <person name="Knudsen A.D."/>
            <person name="Carvalho G."/>
            <person name="Nielsen K.L."/>
            <person name="Barreto Crespo M.T."/>
            <person name="Stensballe A."/>
            <person name="Nielsen J.L."/>
        </authorList>
    </citation>
    <scope>NUCLEOTIDE SEQUENCE [LARGE SCALE GENOMIC DNA]</scope>
    <source>
        <strain evidence="6 7">I11</strain>
    </source>
</reference>
<keyword evidence="2 4" id="KW-0808">Transferase</keyword>
<dbReference type="PANTHER" id="PTHR30409:SF1">
    <property type="entry name" value="CARBAMATE KINASE-RELATED"/>
    <property type="match status" value="1"/>
</dbReference>
<evidence type="ECO:0000256" key="3">
    <source>
        <dbReference type="ARBA" id="ARBA00022777"/>
    </source>
</evidence>
<accession>H0E1A7</accession>
<dbReference type="PRINTS" id="PR01469">
    <property type="entry name" value="CARBMTKINASE"/>
</dbReference>
<dbReference type="NCBIfam" id="NF009008">
    <property type="entry name" value="PRK12354.1"/>
    <property type="match status" value="1"/>
</dbReference>
<sequence>MTRPRPLVVVALGGNALLRRDEAPTVAVQRRNVAEAVAALAPLLADNDVVVTHGNGPQVGLLALRSAADGDPLDVLGAESEALIGYLLDQALVNALPGREVVTLLTQVVVAADDPALARPTKPIGPVYERAEAERLAAERGWVIAPDGDRWRRVVGSPAPREIVELPVIERLVGDGVVVICTGGGGIPVARDGDGILHGVEAVVDKDRASALLAARLGADALLLLTDVPAVMADFGTPRARAIEVLSPAGAAPGSLPPGSMGPKVEAAARFAATGGLAAIGALEDAGAILAGRAGTRVAAT</sequence>
<proteinExistence type="inferred from homology"/>
<dbReference type="AlphaFoldDB" id="H0E1A7"/>
<dbReference type="Proteomes" id="UP000005143">
    <property type="component" value="Unassembled WGS sequence"/>
</dbReference>
<evidence type="ECO:0000259" key="5">
    <source>
        <dbReference type="Pfam" id="PF00696"/>
    </source>
</evidence>
<feature type="domain" description="Aspartate/glutamate/uridylate kinase" evidence="5">
    <location>
        <begin position="7"/>
        <end position="277"/>
    </location>
</feature>
<dbReference type="CDD" id="cd04235">
    <property type="entry name" value="AAK_CK"/>
    <property type="match status" value="1"/>
</dbReference>
<comment type="caution">
    <text evidence="6">The sequence shown here is derived from an EMBL/GenBank/DDBJ whole genome shotgun (WGS) entry which is preliminary data.</text>
</comment>
<evidence type="ECO:0000313" key="7">
    <source>
        <dbReference type="Proteomes" id="UP000005143"/>
    </source>
</evidence>
<evidence type="ECO:0000256" key="4">
    <source>
        <dbReference type="PIRNR" id="PIRNR000723"/>
    </source>
</evidence>
<dbReference type="PATRIC" id="fig|1097667.3.peg.566"/>
<dbReference type="PIRSF" id="PIRSF000723">
    <property type="entry name" value="Carbamate_kin"/>
    <property type="match status" value="1"/>
</dbReference>
<dbReference type="Pfam" id="PF00696">
    <property type="entry name" value="AA_kinase"/>
    <property type="match status" value="1"/>
</dbReference>
<keyword evidence="3 4" id="KW-0418">Kinase</keyword>
<keyword evidence="7" id="KW-1185">Reference proteome</keyword>
<organism evidence="6 7">
    <name type="scientific">Patulibacter medicamentivorans</name>
    <dbReference type="NCBI Taxonomy" id="1097667"/>
    <lineage>
        <taxon>Bacteria</taxon>
        <taxon>Bacillati</taxon>
        <taxon>Actinomycetota</taxon>
        <taxon>Thermoleophilia</taxon>
        <taxon>Solirubrobacterales</taxon>
        <taxon>Patulibacteraceae</taxon>
        <taxon>Patulibacter</taxon>
    </lineage>
</organism>
<dbReference type="GO" id="GO:0008804">
    <property type="term" value="F:carbamate kinase activity"/>
    <property type="evidence" value="ECO:0007669"/>
    <property type="project" value="InterPro"/>
</dbReference>
<dbReference type="InterPro" id="IPR001048">
    <property type="entry name" value="Asp/Glu/Uridylate_kinase"/>
</dbReference>
<dbReference type="PANTHER" id="PTHR30409">
    <property type="entry name" value="CARBAMATE KINASE"/>
    <property type="match status" value="1"/>
</dbReference>
<evidence type="ECO:0000256" key="1">
    <source>
        <dbReference type="ARBA" id="ARBA00011066"/>
    </source>
</evidence>
<comment type="similarity">
    <text evidence="1 4">Belongs to the carbamate kinase family.</text>
</comment>
<dbReference type="InterPro" id="IPR036393">
    <property type="entry name" value="AceGlu_kinase-like_sf"/>
</dbReference>